<dbReference type="GeneID" id="17257110"/>
<dbReference type="PaxDb" id="2903-EOD10940"/>
<evidence type="ECO:0000313" key="2">
    <source>
        <dbReference type="Proteomes" id="UP000013827"/>
    </source>
</evidence>
<dbReference type="EnsemblProtists" id="EOD10940">
    <property type="protein sequence ID" value="EOD10940"/>
    <property type="gene ID" value="EMIHUDRAFT_358042"/>
</dbReference>
<dbReference type="AlphaFoldDB" id="A0A0D3JAW0"/>
<proteinExistence type="predicted"/>
<accession>A0A0D3JAW0</accession>
<dbReference type="HOGENOM" id="CLU_3072704_0_0_1"/>
<name>A0A0D3JAW0_EMIH1</name>
<evidence type="ECO:0000313" key="1">
    <source>
        <dbReference type="EnsemblProtists" id="EOD20645"/>
    </source>
</evidence>
<dbReference type="KEGG" id="ehx:EMIHUDRAFT_358042"/>
<dbReference type="GeneID" id="17266199"/>
<dbReference type="EnsemblProtists" id="EOD20645">
    <property type="protein sequence ID" value="EOD20645"/>
    <property type="gene ID" value="EMIHUDRAFT_369097"/>
</dbReference>
<reference evidence="2" key="1">
    <citation type="journal article" date="2013" name="Nature">
        <title>Pan genome of the phytoplankton Emiliania underpins its global distribution.</title>
        <authorList>
            <person name="Read B.A."/>
            <person name="Kegel J."/>
            <person name="Klute M.J."/>
            <person name="Kuo A."/>
            <person name="Lefebvre S.C."/>
            <person name="Maumus F."/>
            <person name="Mayer C."/>
            <person name="Miller J."/>
            <person name="Monier A."/>
            <person name="Salamov A."/>
            <person name="Young J."/>
            <person name="Aguilar M."/>
            <person name="Claverie J.M."/>
            <person name="Frickenhaus S."/>
            <person name="Gonzalez K."/>
            <person name="Herman E.K."/>
            <person name="Lin Y.C."/>
            <person name="Napier J."/>
            <person name="Ogata H."/>
            <person name="Sarno A.F."/>
            <person name="Shmutz J."/>
            <person name="Schroeder D."/>
            <person name="de Vargas C."/>
            <person name="Verret F."/>
            <person name="von Dassow P."/>
            <person name="Valentin K."/>
            <person name="Van de Peer Y."/>
            <person name="Wheeler G."/>
            <person name="Dacks J.B."/>
            <person name="Delwiche C.F."/>
            <person name="Dyhrman S.T."/>
            <person name="Glockner G."/>
            <person name="John U."/>
            <person name="Richards T."/>
            <person name="Worden A.Z."/>
            <person name="Zhang X."/>
            <person name="Grigoriev I.V."/>
            <person name="Allen A.E."/>
            <person name="Bidle K."/>
            <person name="Borodovsky M."/>
            <person name="Bowler C."/>
            <person name="Brownlee C."/>
            <person name="Cock J.M."/>
            <person name="Elias M."/>
            <person name="Gladyshev V.N."/>
            <person name="Groth M."/>
            <person name="Guda C."/>
            <person name="Hadaegh A."/>
            <person name="Iglesias-Rodriguez M.D."/>
            <person name="Jenkins J."/>
            <person name="Jones B.M."/>
            <person name="Lawson T."/>
            <person name="Leese F."/>
            <person name="Lindquist E."/>
            <person name="Lobanov A."/>
            <person name="Lomsadze A."/>
            <person name="Malik S.B."/>
            <person name="Marsh M.E."/>
            <person name="Mackinder L."/>
            <person name="Mock T."/>
            <person name="Mueller-Roeber B."/>
            <person name="Pagarete A."/>
            <person name="Parker M."/>
            <person name="Probert I."/>
            <person name="Quesneville H."/>
            <person name="Raines C."/>
            <person name="Rensing S.A."/>
            <person name="Riano-Pachon D.M."/>
            <person name="Richier S."/>
            <person name="Rokitta S."/>
            <person name="Shiraiwa Y."/>
            <person name="Soanes D.M."/>
            <person name="van der Giezen M."/>
            <person name="Wahlund T.M."/>
            <person name="Williams B."/>
            <person name="Wilson W."/>
            <person name="Wolfe G."/>
            <person name="Wurch L.L."/>
        </authorList>
    </citation>
    <scope>NUCLEOTIDE SEQUENCE</scope>
</reference>
<protein>
    <submittedName>
        <fullName evidence="1">Uncharacterized protein</fullName>
    </submittedName>
</protein>
<reference evidence="1" key="2">
    <citation type="submission" date="2024-10" db="UniProtKB">
        <authorList>
            <consortium name="EnsemblProtists"/>
        </authorList>
    </citation>
    <scope>IDENTIFICATION</scope>
</reference>
<keyword evidence="2" id="KW-1185">Reference proteome</keyword>
<dbReference type="RefSeq" id="XP_005773074.1">
    <property type="nucleotide sequence ID" value="XM_005773017.1"/>
</dbReference>
<dbReference type="Proteomes" id="UP000013827">
    <property type="component" value="Unassembled WGS sequence"/>
</dbReference>
<dbReference type="RefSeq" id="XP_005763369.1">
    <property type="nucleotide sequence ID" value="XM_005763312.1"/>
</dbReference>
<dbReference type="KEGG" id="ehx:EMIHUDRAFT_369097"/>
<organism evidence="1 2">
    <name type="scientific">Emiliania huxleyi (strain CCMP1516)</name>
    <dbReference type="NCBI Taxonomy" id="280463"/>
    <lineage>
        <taxon>Eukaryota</taxon>
        <taxon>Haptista</taxon>
        <taxon>Haptophyta</taxon>
        <taxon>Prymnesiophyceae</taxon>
        <taxon>Isochrysidales</taxon>
        <taxon>Noelaerhabdaceae</taxon>
        <taxon>Emiliania</taxon>
    </lineage>
</organism>
<sequence length="53" mass="5544">MSDSISWSPPPEINSMDRAGCSGVGVGGEGDGCMCATVLRRLAAASDTMRRQR</sequence>